<keyword evidence="3" id="KW-1185">Reference proteome</keyword>
<protein>
    <recommendedName>
        <fullName evidence="4">Secreted protein</fullName>
    </recommendedName>
</protein>
<gene>
    <name evidence="2" type="ORF">L484_011887</name>
</gene>
<accession>W9RZU0</accession>
<evidence type="ECO:0000256" key="1">
    <source>
        <dbReference type="SAM" id="SignalP"/>
    </source>
</evidence>
<dbReference type="Proteomes" id="UP000030645">
    <property type="component" value="Unassembled WGS sequence"/>
</dbReference>
<keyword evidence="1" id="KW-0732">Signal</keyword>
<reference evidence="3" key="1">
    <citation type="submission" date="2013-01" db="EMBL/GenBank/DDBJ databases">
        <title>Draft Genome Sequence of a Mulberry Tree, Morus notabilis C.K. Schneid.</title>
        <authorList>
            <person name="He N."/>
            <person name="Zhao S."/>
        </authorList>
    </citation>
    <scope>NUCLEOTIDE SEQUENCE</scope>
</reference>
<name>W9RZU0_9ROSA</name>
<feature type="signal peptide" evidence="1">
    <location>
        <begin position="1"/>
        <end position="16"/>
    </location>
</feature>
<feature type="chain" id="PRO_5004931728" description="Secreted protein" evidence="1">
    <location>
        <begin position="17"/>
        <end position="77"/>
    </location>
</feature>
<dbReference type="EMBL" id="KE345517">
    <property type="protein sequence ID" value="EXC05098.1"/>
    <property type="molecule type" value="Genomic_DNA"/>
</dbReference>
<dbReference type="AlphaFoldDB" id="W9RZU0"/>
<evidence type="ECO:0000313" key="3">
    <source>
        <dbReference type="Proteomes" id="UP000030645"/>
    </source>
</evidence>
<sequence>MWVFGLVSWLLKLGFGDMAGDGCCTSGCVCGVHWCSGNCTLSMRVSVVVEGGDNVWISYASKWVILLRCSWPFVCFN</sequence>
<evidence type="ECO:0008006" key="4">
    <source>
        <dbReference type="Google" id="ProtNLM"/>
    </source>
</evidence>
<proteinExistence type="predicted"/>
<evidence type="ECO:0000313" key="2">
    <source>
        <dbReference type="EMBL" id="EXC05098.1"/>
    </source>
</evidence>
<organism evidence="2 3">
    <name type="scientific">Morus notabilis</name>
    <dbReference type="NCBI Taxonomy" id="981085"/>
    <lineage>
        <taxon>Eukaryota</taxon>
        <taxon>Viridiplantae</taxon>
        <taxon>Streptophyta</taxon>
        <taxon>Embryophyta</taxon>
        <taxon>Tracheophyta</taxon>
        <taxon>Spermatophyta</taxon>
        <taxon>Magnoliopsida</taxon>
        <taxon>eudicotyledons</taxon>
        <taxon>Gunneridae</taxon>
        <taxon>Pentapetalae</taxon>
        <taxon>rosids</taxon>
        <taxon>fabids</taxon>
        <taxon>Rosales</taxon>
        <taxon>Moraceae</taxon>
        <taxon>Moreae</taxon>
        <taxon>Morus</taxon>
    </lineage>
</organism>